<dbReference type="PANTHER" id="PTHR35703:SF1">
    <property type="entry name" value="INACTIVE HEME OXYGENASE 2, CHLOROPLASTIC-RELATED"/>
    <property type="match status" value="1"/>
</dbReference>
<dbReference type="InterPro" id="IPR016951">
    <property type="entry name" value="Haem_Oase_decyc_pln"/>
</dbReference>
<evidence type="ECO:0000256" key="1">
    <source>
        <dbReference type="ARBA" id="ARBA00006134"/>
    </source>
</evidence>
<evidence type="ECO:0000313" key="3">
    <source>
        <dbReference type="EMBL" id="KAK6939571.1"/>
    </source>
</evidence>
<evidence type="ECO:0000256" key="2">
    <source>
        <dbReference type="SAM" id="MobiDB-lite"/>
    </source>
</evidence>
<dbReference type="AlphaFoldDB" id="A0AAN8ZIV9"/>
<organism evidence="3 4">
    <name type="scientific">Dillenia turbinata</name>
    <dbReference type="NCBI Taxonomy" id="194707"/>
    <lineage>
        <taxon>Eukaryota</taxon>
        <taxon>Viridiplantae</taxon>
        <taxon>Streptophyta</taxon>
        <taxon>Embryophyta</taxon>
        <taxon>Tracheophyta</taxon>
        <taxon>Spermatophyta</taxon>
        <taxon>Magnoliopsida</taxon>
        <taxon>eudicotyledons</taxon>
        <taxon>Gunneridae</taxon>
        <taxon>Pentapetalae</taxon>
        <taxon>Dilleniales</taxon>
        <taxon>Dilleniaceae</taxon>
        <taxon>Dillenia</taxon>
    </lineage>
</organism>
<feature type="compositionally biased region" description="Acidic residues" evidence="2">
    <location>
        <begin position="119"/>
        <end position="131"/>
    </location>
</feature>
<reference evidence="3 4" key="1">
    <citation type="submission" date="2023-12" db="EMBL/GenBank/DDBJ databases">
        <title>A high-quality genome assembly for Dillenia turbinata (Dilleniales).</title>
        <authorList>
            <person name="Chanderbali A."/>
        </authorList>
    </citation>
    <scope>NUCLEOTIDE SEQUENCE [LARGE SCALE GENOMIC DNA]</scope>
    <source>
        <strain evidence="3">LSX21</strain>
        <tissue evidence="3">Leaf</tissue>
    </source>
</reference>
<protein>
    <submittedName>
        <fullName evidence="3">Uncharacterized protein</fullName>
    </submittedName>
</protein>
<gene>
    <name evidence="3" type="ORF">RJ641_029102</name>
</gene>
<keyword evidence="4" id="KW-1185">Reference proteome</keyword>
<comment type="caution">
    <text evidence="3">The sequence shown here is derived from an EMBL/GenBank/DDBJ whole genome shotgun (WGS) entry which is preliminary data.</text>
</comment>
<dbReference type="EMBL" id="JBAMMX010000005">
    <property type="protein sequence ID" value="KAK6939571.1"/>
    <property type="molecule type" value="Genomic_DNA"/>
</dbReference>
<proteinExistence type="inferred from homology"/>
<feature type="region of interest" description="Disordered" evidence="2">
    <location>
        <begin position="113"/>
        <end position="134"/>
    </location>
</feature>
<comment type="similarity">
    <text evidence="1">Belongs to the heme oxygenase family.</text>
</comment>
<name>A0AAN8ZIV9_9MAGN</name>
<dbReference type="Proteomes" id="UP001370490">
    <property type="component" value="Unassembled WGS sequence"/>
</dbReference>
<evidence type="ECO:0000313" key="4">
    <source>
        <dbReference type="Proteomes" id="UP001370490"/>
    </source>
</evidence>
<dbReference type="GO" id="GO:0010024">
    <property type="term" value="P:phytochromobilin biosynthetic process"/>
    <property type="evidence" value="ECO:0007669"/>
    <property type="project" value="TreeGrafter"/>
</dbReference>
<dbReference type="PANTHER" id="PTHR35703">
    <property type="entry name" value="HEME OXYGENASE 1, CHLOROPLASTIC-RELATED"/>
    <property type="match status" value="1"/>
</dbReference>
<sequence>MSLSSSIALHGGVSLCRNALNYSSSSSSLALFHSKLSLKSLNLNHRTKPSFCYSDNNSSSSSSSIETTTPVVLTTPMLKKRKRYRKLYPGENEGITQEMRFVAMKLRNNRGKYYHKSDSEDESGEEGEEEFVNGGGETWVPSIEGFVKFLVDCKLVFDTLERIVDESSDVSEKLLEGKELEFCRWEGDALELLKGVREKMNMLGEIYS</sequence>
<accession>A0AAN8ZIV9</accession>